<dbReference type="InterPro" id="IPR036097">
    <property type="entry name" value="HisK_dim/P_sf"/>
</dbReference>
<evidence type="ECO:0000256" key="1">
    <source>
        <dbReference type="ARBA" id="ARBA00000085"/>
    </source>
</evidence>
<dbReference type="GO" id="GO:0000155">
    <property type="term" value="F:phosphorelay sensor kinase activity"/>
    <property type="evidence" value="ECO:0007669"/>
    <property type="project" value="InterPro"/>
</dbReference>
<dbReference type="PANTHER" id="PTHR43047">
    <property type="entry name" value="TWO-COMPONENT HISTIDINE PROTEIN KINASE"/>
    <property type="match status" value="1"/>
</dbReference>
<dbReference type="SMART" id="SM00388">
    <property type="entry name" value="HisKA"/>
    <property type="match status" value="1"/>
</dbReference>
<dbReference type="CDD" id="cd00082">
    <property type="entry name" value="HisKA"/>
    <property type="match status" value="1"/>
</dbReference>
<proteinExistence type="predicted"/>
<evidence type="ECO:0000256" key="2">
    <source>
        <dbReference type="ARBA" id="ARBA00012438"/>
    </source>
</evidence>
<dbReference type="InterPro" id="IPR003661">
    <property type="entry name" value="HisK_dim/P_dom"/>
</dbReference>
<dbReference type="Pfam" id="PF02518">
    <property type="entry name" value="HATPase_c"/>
    <property type="match status" value="1"/>
</dbReference>
<dbReference type="EMBL" id="CP008884">
    <property type="protein sequence ID" value="AIF48167.1"/>
    <property type="molecule type" value="Genomic_DNA"/>
</dbReference>
<sequence length="376" mass="41470">MNSWGAVALSTRVIAIIITDRNGQISGWNEGAKSTFGYRENEVLGQPFDSLIEHAATGDIASETIGHFGQFRWYRHKSGRRLLCTEKMTIHDMCADGLGGYVWCICDTTPLRERFLQLQKELVERDRREKAVLADESKDRCMALISHELKQPLAMMMISIERMLDATSDIRDSRLVGELQALSGAVRRQARIVDDLLELSRARNGKLRLDAMLVDMREVVGYLVSTAAASTPDRHISLSLDASANMHCWADPVRLEQIFSNLLDNAIKFGKSGGRIDVHVESSDGFARVSVTDDGAGISRSFLHKVFNMFGQEDRSVGSRADGLGIGLALAQELVRIHGGRITARSEGPGCGAQFTVWIPLADELPDGSWVRPAAT</sequence>
<dbReference type="STRING" id="1217721.HY57_13310"/>
<dbReference type="SUPFAM" id="SSF55874">
    <property type="entry name" value="ATPase domain of HSP90 chaperone/DNA topoisomerase II/histidine kinase"/>
    <property type="match status" value="1"/>
</dbReference>
<dbReference type="SUPFAM" id="SSF55785">
    <property type="entry name" value="PYP-like sensor domain (PAS domain)"/>
    <property type="match status" value="1"/>
</dbReference>
<dbReference type="HOGENOM" id="CLU_000445_89_2_6"/>
<dbReference type="CDD" id="cd00075">
    <property type="entry name" value="HATPase"/>
    <property type="match status" value="1"/>
</dbReference>
<dbReference type="AlphaFoldDB" id="A0A075K395"/>
<dbReference type="InterPro" id="IPR013767">
    <property type="entry name" value="PAS_fold"/>
</dbReference>
<dbReference type="Proteomes" id="UP000027987">
    <property type="component" value="Chromosome"/>
</dbReference>
<dbReference type="InterPro" id="IPR005467">
    <property type="entry name" value="His_kinase_dom"/>
</dbReference>
<dbReference type="GO" id="GO:0009927">
    <property type="term" value="F:histidine phosphotransfer kinase activity"/>
    <property type="evidence" value="ECO:0007669"/>
    <property type="project" value="TreeGrafter"/>
</dbReference>
<comment type="catalytic activity">
    <reaction evidence="1">
        <text>ATP + protein L-histidine = ADP + protein N-phospho-L-histidine.</text>
        <dbReference type="EC" id="2.7.13.3"/>
    </reaction>
</comment>
<dbReference type="RefSeq" id="WP_019467587.1">
    <property type="nucleotide sequence ID" value="NZ_ALOY01000184.1"/>
</dbReference>
<dbReference type="InterPro" id="IPR036890">
    <property type="entry name" value="HATPase_C_sf"/>
</dbReference>
<dbReference type="EC" id="2.7.13.3" evidence="2"/>
<dbReference type="KEGG" id="dja:HY57_13310"/>
<gene>
    <name evidence="8" type="ORF">HY57_13310</name>
</gene>
<dbReference type="GO" id="GO:0005886">
    <property type="term" value="C:plasma membrane"/>
    <property type="evidence" value="ECO:0007669"/>
    <property type="project" value="UniProtKB-ARBA"/>
</dbReference>
<protein>
    <recommendedName>
        <fullName evidence="2">histidine kinase</fullName>
        <ecNumber evidence="2">2.7.13.3</ecNumber>
    </recommendedName>
</protein>
<keyword evidence="4" id="KW-0808">Transferase</keyword>
<dbReference type="PROSITE" id="PS50112">
    <property type="entry name" value="PAS"/>
    <property type="match status" value="1"/>
</dbReference>
<dbReference type="Gene3D" id="1.10.287.130">
    <property type="match status" value="1"/>
</dbReference>
<keyword evidence="5" id="KW-0418">Kinase</keyword>
<evidence type="ECO:0000259" key="6">
    <source>
        <dbReference type="PROSITE" id="PS50109"/>
    </source>
</evidence>
<dbReference type="Gene3D" id="3.30.565.10">
    <property type="entry name" value="Histidine kinase-like ATPase, C-terminal domain"/>
    <property type="match status" value="1"/>
</dbReference>
<dbReference type="CDD" id="cd00130">
    <property type="entry name" value="PAS"/>
    <property type="match status" value="1"/>
</dbReference>
<dbReference type="InterPro" id="IPR003594">
    <property type="entry name" value="HATPase_dom"/>
</dbReference>
<feature type="domain" description="Histidine kinase" evidence="6">
    <location>
        <begin position="144"/>
        <end position="363"/>
    </location>
</feature>
<dbReference type="PROSITE" id="PS50109">
    <property type="entry name" value="HIS_KIN"/>
    <property type="match status" value="1"/>
</dbReference>
<dbReference type="SUPFAM" id="SSF47384">
    <property type="entry name" value="Homodimeric domain of signal transducing histidine kinase"/>
    <property type="match status" value="1"/>
</dbReference>
<evidence type="ECO:0000256" key="5">
    <source>
        <dbReference type="ARBA" id="ARBA00022777"/>
    </source>
</evidence>
<dbReference type="Gene3D" id="3.30.450.20">
    <property type="entry name" value="PAS domain"/>
    <property type="match status" value="1"/>
</dbReference>
<dbReference type="FunFam" id="3.30.565.10:FF:000006">
    <property type="entry name" value="Sensor histidine kinase WalK"/>
    <property type="match status" value="1"/>
</dbReference>
<evidence type="ECO:0000313" key="9">
    <source>
        <dbReference type="Proteomes" id="UP000027987"/>
    </source>
</evidence>
<dbReference type="GO" id="GO:0006355">
    <property type="term" value="P:regulation of DNA-templated transcription"/>
    <property type="evidence" value="ECO:0007669"/>
    <property type="project" value="InterPro"/>
</dbReference>
<dbReference type="PATRIC" id="fig|1217721.7.peg.2742"/>
<keyword evidence="3" id="KW-0597">Phosphoprotein</keyword>
<reference evidence="8 9" key="1">
    <citation type="submission" date="2014-07" db="EMBL/GenBank/DDBJ databases">
        <title>Complete Genome Sequence of Dyella japonica Strain A8 Isolated from Malaysian Tropical Soil.</title>
        <authorList>
            <person name="Hui R.K.H."/>
            <person name="Chen J.-W."/>
            <person name="Chan K.-G."/>
            <person name="Leung F.C.C."/>
        </authorList>
    </citation>
    <scope>NUCLEOTIDE SEQUENCE [LARGE SCALE GENOMIC DNA]</scope>
    <source>
        <strain evidence="8 9">A8</strain>
    </source>
</reference>
<organism evidence="8 9">
    <name type="scientific">Dyella japonica A8</name>
    <dbReference type="NCBI Taxonomy" id="1217721"/>
    <lineage>
        <taxon>Bacteria</taxon>
        <taxon>Pseudomonadati</taxon>
        <taxon>Pseudomonadota</taxon>
        <taxon>Gammaproteobacteria</taxon>
        <taxon>Lysobacterales</taxon>
        <taxon>Rhodanobacteraceae</taxon>
        <taxon>Dyella</taxon>
    </lineage>
</organism>
<dbReference type="InterPro" id="IPR000014">
    <property type="entry name" value="PAS"/>
</dbReference>
<keyword evidence="9" id="KW-1185">Reference proteome</keyword>
<evidence type="ECO:0000259" key="7">
    <source>
        <dbReference type="PROSITE" id="PS50112"/>
    </source>
</evidence>
<dbReference type="SMART" id="SM00387">
    <property type="entry name" value="HATPase_c"/>
    <property type="match status" value="1"/>
</dbReference>
<dbReference type="SMART" id="SM00091">
    <property type="entry name" value="PAS"/>
    <property type="match status" value="1"/>
</dbReference>
<dbReference type="InterPro" id="IPR035965">
    <property type="entry name" value="PAS-like_dom_sf"/>
</dbReference>
<evidence type="ECO:0000256" key="4">
    <source>
        <dbReference type="ARBA" id="ARBA00022679"/>
    </source>
</evidence>
<name>A0A075K395_9GAMM</name>
<accession>A0A075K395</accession>
<dbReference type="PANTHER" id="PTHR43047:SF72">
    <property type="entry name" value="OSMOSENSING HISTIDINE PROTEIN KINASE SLN1"/>
    <property type="match status" value="1"/>
</dbReference>
<dbReference type="NCBIfam" id="TIGR00229">
    <property type="entry name" value="sensory_box"/>
    <property type="match status" value="1"/>
</dbReference>
<evidence type="ECO:0000313" key="8">
    <source>
        <dbReference type="EMBL" id="AIF48167.1"/>
    </source>
</evidence>
<dbReference type="PRINTS" id="PR00344">
    <property type="entry name" value="BCTRLSENSOR"/>
</dbReference>
<dbReference type="Pfam" id="PF00989">
    <property type="entry name" value="PAS"/>
    <property type="match status" value="1"/>
</dbReference>
<dbReference type="Pfam" id="PF00512">
    <property type="entry name" value="HisKA"/>
    <property type="match status" value="1"/>
</dbReference>
<feature type="domain" description="PAS" evidence="7">
    <location>
        <begin position="16"/>
        <end position="46"/>
    </location>
</feature>
<evidence type="ECO:0000256" key="3">
    <source>
        <dbReference type="ARBA" id="ARBA00022553"/>
    </source>
</evidence>
<dbReference type="InterPro" id="IPR004358">
    <property type="entry name" value="Sig_transdc_His_kin-like_C"/>
</dbReference>